<dbReference type="Proteomes" id="UP000053259">
    <property type="component" value="Unassembled WGS sequence"/>
</dbReference>
<reference evidence="2 3" key="1">
    <citation type="submission" date="2015-01" db="EMBL/GenBank/DDBJ databases">
        <title>The Genome Sequence of Ochroconis gallopava CBS43764.</title>
        <authorList>
            <consortium name="The Broad Institute Genomics Platform"/>
            <person name="Cuomo C."/>
            <person name="de Hoog S."/>
            <person name="Gorbushina A."/>
            <person name="Stielow B."/>
            <person name="Teixiera M."/>
            <person name="Abouelleil A."/>
            <person name="Chapman S.B."/>
            <person name="Priest M."/>
            <person name="Young S.K."/>
            <person name="Wortman J."/>
            <person name="Nusbaum C."/>
            <person name="Birren B."/>
        </authorList>
    </citation>
    <scope>NUCLEOTIDE SEQUENCE [LARGE SCALE GENOMIC DNA]</scope>
    <source>
        <strain evidence="2 3">CBS 43764</strain>
    </source>
</reference>
<dbReference type="EMBL" id="KN847576">
    <property type="protein sequence ID" value="KIV99491.1"/>
    <property type="molecule type" value="Genomic_DNA"/>
</dbReference>
<dbReference type="HOGENOM" id="CLU_554556_0_0_1"/>
<dbReference type="GeneID" id="27316770"/>
<dbReference type="PANTHER" id="PTHR23225">
    <property type="entry name" value="ZINC FINGER PROTEIN"/>
    <property type="match status" value="1"/>
</dbReference>
<evidence type="ECO:0008006" key="4">
    <source>
        <dbReference type="Google" id="ProtNLM"/>
    </source>
</evidence>
<evidence type="ECO:0000313" key="3">
    <source>
        <dbReference type="Proteomes" id="UP000053259"/>
    </source>
</evidence>
<dbReference type="InParanoid" id="A0A0D1YFG8"/>
<feature type="compositionally biased region" description="Basic residues" evidence="1">
    <location>
        <begin position="257"/>
        <end position="276"/>
    </location>
</feature>
<sequence length="492" mass="55820">MANLDLAFLSFETETDSGLHSWCAAMAEPISRPPSVRAQFLYGIGAGTNLHPDSHCMHQLYLDSSEFESYRPYDNAFLPNQKAQDFSFSSFQMKFSHESFEYSSPLSDYSSQSGDTFSASCYTLELNQSMQQHPPNTTGLITQGSYYPTSKSMAQSPQLVPNLGGGISLGEVQNFRDQLLDRSHDDQNPPCSEPDAEGESDDDYVAMLSSEPTTKWTSCVDKSLGESIADSSTQDSISEDYDPEEEKDGEYNPRPSTARRSRRARATIRKQSHCRRTSNATRGRIAKSKTRKPSNASQSRPFPCPISQYGCTSTFTSKNEWKRHVSTQHIKLGFWRCDMCPPANPENPVYNDFNRKDLFTQHLRRMHKHHPLTIGTSVDGEGNPEISDEAMKEHQDRCYRRLRQNPAKSTCLFCGKLFEGEGSWEERMEHVGGHMEKERKANKPPVPVDEWHEDLDLRDYLECEGLIEFDDGKWSISDGVPRRDQHLAYHAC</sequence>
<keyword evidence="3" id="KW-1185">Reference proteome</keyword>
<evidence type="ECO:0000313" key="2">
    <source>
        <dbReference type="EMBL" id="KIV99491.1"/>
    </source>
</evidence>
<feature type="region of interest" description="Disordered" evidence="1">
    <location>
        <begin position="181"/>
        <end position="200"/>
    </location>
</feature>
<dbReference type="RefSeq" id="XP_016209361.1">
    <property type="nucleotide sequence ID" value="XM_016362753.1"/>
</dbReference>
<gene>
    <name evidence="2" type="ORF">PV09_08797</name>
</gene>
<feature type="region of interest" description="Disordered" evidence="1">
    <location>
        <begin position="227"/>
        <end position="302"/>
    </location>
</feature>
<organism evidence="2 3">
    <name type="scientific">Verruconis gallopava</name>
    <dbReference type="NCBI Taxonomy" id="253628"/>
    <lineage>
        <taxon>Eukaryota</taxon>
        <taxon>Fungi</taxon>
        <taxon>Dikarya</taxon>
        <taxon>Ascomycota</taxon>
        <taxon>Pezizomycotina</taxon>
        <taxon>Dothideomycetes</taxon>
        <taxon>Pleosporomycetidae</taxon>
        <taxon>Venturiales</taxon>
        <taxon>Sympoventuriaceae</taxon>
        <taxon>Verruconis</taxon>
    </lineage>
</organism>
<dbReference type="VEuPathDB" id="FungiDB:PV09_08797"/>
<evidence type="ECO:0000256" key="1">
    <source>
        <dbReference type="SAM" id="MobiDB-lite"/>
    </source>
</evidence>
<dbReference type="AlphaFoldDB" id="A0A0D1YFG8"/>
<dbReference type="PANTHER" id="PTHR23225:SF2">
    <property type="entry name" value="AT09679P-RELATED"/>
    <property type="match status" value="1"/>
</dbReference>
<name>A0A0D1YFG8_9PEZI</name>
<dbReference type="GO" id="GO:0003700">
    <property type="term" value="F:DNA-binding transcription factor activity"/>
    <property type="evidence" value="ECO:0007669"/>
    <property type="project" value="InterPro"/>
</dbReference>
<dbReference type="Gene3D" id="3.30.160.60">
    <property type="entry name" value="Classic Zinc Finger"/>
    <property type="match status" value="1"/>
</dbReference>
<dbReference type="InterPro" id="IPR039970">
    <property type="entry name" value="TF_Grauzone"/>
</dbReference>
<dbReference type="OrthoDB" id="5388486at2759"/>
<accession>A0A0D1YFG8</accession>
<feature type="compositionally biased region" description="Acidic residues" evidence="1">
    <location>
        <begin position="237"/>
        <end position="248"/>
    </location>
</feature>
<protein>
    <recommendedName>
        <fullName evidence="4">C2H2-type domain-containing protein</fullName>
    </recommendedName>
</protein>
<proteinExistence type="predicted"/>
<dbReference type="STRING" id="253628.A0A0D1YFG8"/>